<feature type="transmembrane region" description="Helical" evidence="7">
    <location>
        <begin position="95"/>
        <end position="118"/>
    </location>
</feature>
<organism evidence="9 10">
    <name type="scientific">Neptunicella marina</name>
    <dbReference type="NCBI Taxonomy" id="2125989"/>
    <lineage>
        <taxon>Bacteria</taxon>
        <taxon>Pseudomonadati</taxon>
        <taxon>Pseudomonadota</taxon>
        <taxon>Gammaproteobacteria</taxon>
        <taxon>Alteromonadales</taxon>
        <taxon>Alteromonadaceae</taxon>
        <taxon>Neptunicella</taxon>
    </lineage>
</organism>
<comment type="caution">
    <text evidence="9">The sequence shown here is derived from an EMBL/GenBank/DDBJ whole genome shotgun (WGS) entry which is preliminary data.</text>
</comment>
<keyword evidence="5 7" id="KW-0472">Membrane</keyword>
<dbReference type="RefSeq" id="WP_186506931.1">
    <property type="nucleotide sequence ID" value="NZ_JACNEP010000007.1"/>
</dbReference>
<dbReference type="Proteomes" id="UP000601768">
    <property type="component" value="Unassembled WGS sequence"/>
</dbReference>
<dbReference type="InterPro" id="IPR010432">
    <property type="entry name" value="RDD"/>
</dbReference>
<dbReference type="Pfam" id="PF06271">
    <property type="entry name" value="RDD"/>
    <property type="match status" value="1"/>
</dbReference>
<dbReference type="EMBL" id="JACNEP010000007">
    <property type="protein sequence ID" value="MBC3766411.1"/>
    <property type="molecule type" value="Genomic_DNA"/>
</dbReference>
<evidence type="ECO:0000256" key="5">
    <source>
        <dbReference type="ARBA" id="ARBA00023136"/>
    </source>
</evidence>
<evidence type="ECO:0000313" key="9">
    <source>
        <dbReference type="EMBL" id="MBC3766411.1"/>
    </source>
</evidence>
<dbReference type="PANTHER" id="PTHR36115">
    <property type="entry name" value="PROLINE-RICH ANTIGEN HOMOLOG-RELATED"/>
    <property type="match status" value="1"/>
</dbReference>
<dbReference type="AlphaFoldDB" id="A0A8J6ITF4"/>
<accession>A0A8J6ITF4</accession>
<evidence type="ECO:0000256" key="7">
    <source>
        <dbReference type="SAM" id="Phobius"/>
    </source>
</evidence>
<evidence type="ECO:0000259" key="8">
    <source>
        <dbReference type="Pfam" id="PF06271"/>
    </source>
</evidence>
<dbReference type="PANTHER" id="PTHR36115:SF6">
    <property type="entry name" value="PROLINE-RICH ANTIGEN HOMOLOG"/>
    <property type="match status" value="1"/>
</dbReference>
<feature type="transmembrane region" description="Helical" evidence="7">
    <location>
        <begin position="271"/>
        <end position="291"/>
    </location>
</feature>
<comment type="subcellular location">
    <subcellularLocation>
        <location evidence="1">Cell membrane</location>
        <topology evidence="1">Multi-pass membrane protein</topology>
    </subcellularLocation>
</comment>
<dbReference type="GO" id="GO:0005886">
    <property type="term" value="C:plasma membrane"/>
    <property type="evidence" value="ECO:0007669"/>
    <property type="project" value="UniProtKB-SubCell"/>
</dbReference>
<evidence type="ECO:0000256" key="6">
    <source>
        <dbReference type="SAM" id="MobiDB-lite"/>
    </source>
</evidence>
<evidence type="ECO:0000256" key="3">
    <source>
        <dbReference type="ARBA" id="ARBA00022692"/>
    </source>
</evidence>
<gene>
    <name evidence="9" type="ORF">H8B19_11005</name>
</gene>
<keyword evidence="2" id="KW-1003">Cell membrane</keyword>
<feature type="region of interest" description="Disordered" evidence="6">
    <location>
        <begin position="225"/>
        <end position="251"/>
    </location>
</feature>
<evidence type="ECO:0000313" key="10">
    <source>
        <dbReference type="Proteomes" id="UP000601768"/>
    </source>
</evidence>
<keyword evidence="3 7" id="KW-0812">Transmembrane</keyword>
<dbReference type="InterPro" id="IPR051791">
    <property type="entry name" value="Pra-immunoreactive"/>
</dbReference>
<proteinExistence type="predicted"/>
<evidence type="ECO:0000256" key="4">
    <source>
        <dbReference type="ARBA" id="ARBA00022989"/>
    </source>
</evidence>
<feature type="compositionally biased region" description="Polar residues" evidence="6">
    <location>
        <begin position="236"/>
        <end position="251"/>
    </location>
</feature>
<sequence>MQESLSQPVEPQQSSVHEPNIAPKEVRDIVTPYAFGVSQNLIGTPLATPKARGFALLTDFICISMLTNVNSLILAMVSAWVFYKESKKLKHSRRFKFLGGFFRFVGAILLFVIALNLFSDLSRYYDAGSSGQNSEGDFNLSTGQGIALTALTVKLVKQGAEVEQKISDGECPQIINCWRPVVQEYAQDILDQDIDSQEKQQLLSSVISGIDSLSKREREQLMEEFKIPVEDKDATPQKQQKPANETQSQDSWYNSKTHSIIEWFKGIASDLGLGFGWAALYFTFFTCWWKGQTPGKKLFGIKVVRLDGTTPNLWESFGRYGGYGAGLATGLLGFIQIYWDANRQAIQDKIAETLVIKANAKKANKKAS</sequence>
<keyword evidence="10" id="KW-1185">Reference proteome</keyword>
<evidence type="ECO:0000256" key="2">
    <source>
        <dbReference type="ARBA" id="ARBA00022475"/>
    </source>
</evidence>
<feature type="transmembrane region" description="Helical" evidence="7">
    <location>
        <begin position="54"/>
        <end position="83"/>
    </location>
</feature>
<feature type="transmembrane region" description="Helical" evidence="7">
    <location>
        <begin position="320"/>
        <end position="339"/>
    </location>
</feature>
<protein>
    <submittedName>
        <fullName evidence="9">RDD family protein</fullName>
    </submittedName>
</protein>
<feature type="domain" description="RDD" evidence="8">
    <location>
        <begin position="265"/>
        <end position="352"/>
    </location>
</feature>
<feature type="compositionally biased region" description="Basic and acidic residues" evidence="6">
    <location>
        <begin position="225"/>
        <end position="235"/>
    </location>
</feature>
<name>A0A8J6ITF4_9ALTE</name>
<keyword evidence="4 7" id="KW-1133">Transmembrane helix</keyword>
<reference evidence="9" key="2">
    <citation type="submission" date="2020-08" db="EMBL/GenBank/DDBJ databases">
        <authorList>
            <person name="Lai Q."/>
        </authorList>
    </citation>
    <scope>NUCLEOTIDE SEQUENCE</scope>
    <source>
        <strain evidence="9">S27-2</strain>
    </source>
</reference>
<reference evidence="9" key="1">
    <citation type="journal article" date="2018" name="Int. J. Syst. Evol. Microbiol.">
        <title>Neptunicella marina gen. nov., sp. nov., isolated from surface seawater.</title>
        <authorList>
            <person name="Liu X."/>
            <person name="Lai Q."/>
            <person name="Du Y."/>
            <person name="Zhang X."/>
            <person name="Liu Z."/>
            <person name="Sun F."/>
            <person name="Shao Z."/>
        </authorList>
    </citation>
    <scope>NUCLEOTIDE SEQUENCE</scope>
    <source>
        <strain evidence="9">S27-2</strain>
    </source>
</reference>
<evidence type="ECO:0000256" key="1">
    <source>
        <dbReference type="ARBA" id="ARBA00004651"/>
    </source>
</evidence>